<evidence type="ECO:0000256" key="2">
    <source>
        <dbReference type="ARBA" id="ARBA00022692"/>
    </source>
</evidence>
<dbReference type="AlphaFoldDB" id="A0A8D8RF62"/>
<keyword evidence="3" id="KW-0677">Repeat</keyword>
<accession>A0A8D8RF62</accession>
<keyword evidence="2" id="KW-0812">Transmembrane</keyword>
<keyword evidence="4 7" id="KW-0106">Calcium</keyword>
<dbReference type="GO" id="GO:0007156">
    <property type="term" value="P:homophilic cell adhesion via plasma membrane adhesion molecules"/>
    <property type="evidence" value="ECO:0007669"/>
    <property type="project" value="InterPro"/>
</dbReference>
<evidence type="ECO:0000256" key="5">
    <source>
        <dbReference type="ARBA" id="ARBA00022989"/>
    </source>
</evidence>
<dbReference type="PROSITE" id="PS50268">
    <property type="entry name" value="CADHERIN_2"/>
    <property type="match status" value="1"/>
</dbReference>
<dbReference type="Gene3D" id="2.60.40.60">
    <property type="entry name" value="Cadherins"/>
    <property type="match status" value="1"/>
</dbReference>
<keyword evidence="6" id="KW-0472">Membrane</keyword>
<dbReference type="CDD" id="cd11304">
    <property type="entry name" value="Cadherin_repeat"/>
    <property type="match status" value="1"/>
</dbReference>
<evidence type="ECO:0000256" key="3">
    <source>
        <dbReference type="ARBA" id="ARBA00022737"/>
    </source>
</evidence>
<dbReference type="EMBL" id="HBUF01147393">
    <property type="protein sequence ID" value="CAG6647517.1"/>
    <property type="molecule type" value="Transcribed_RNA"/>
</dbReference>
<keyword evidence="5" id="KW-1133">Transmembrane helix</keyword>
<evidence type="ECO:0000256" key="7">
    <source>
        <dbReference type="PROSITE-ProRule" id="PRU00043"/>
    </source>
</evidence>
<feature type="domain" description="Cadherin" evidence="8">
    <location>
        <begin position="29"/>
        <end position="144"/>
    </location>
</feature>
<reference evidence="9" key="1">
    <citation type="submission" date="2021-05" db="EMBL/GenBank/DDBJ databases">
        <authorList>
            <person name="Alioto T."/>
            <person name="Alioto T."/>
            <person name="Gomez Garrido J."/>
        </authorList>
    </citation>
    <scope>NUCLEOTIDE SEQUENCE</scope>
</reference>
<name>A0A8D8RF62_9HEMI</name>
<protein>
    <submittedName>
        <fullName evidence="9">Cadherin-89D</fullName>
    </submittedName>
</protein>
<evidence type="ECO:0000313" key="9">
    <source>
        <dbReference type="EMBL" id="CAG6647517.1"/>
    </source>
</evidence>
<sequence length="234" mass="26136">MNIFVFRDSFVAVEVTLLDANDNNPVFFPSNIYDFTITSDKPIGTIVGKIEARDPDLGRNGMVLYELQRNNRTRTPHFTVDPQSGQIMIASAPVPLGKHSLFIEASDQPVNPSERRFSLAVVTIEVQTPAVQATKKMVVEAPIFIGAPYEFWVGNEVPVGTSVGQLKITEDAAIENILNYDLLHSYHEGGKFFDCLFPMKTIIFAQKLSNAGQRTPLTFFIRFYPLIIKSLPPN</sequence>
<dbReference type="PROSITE" id="PS00232">
    <property type="entry name" value="CADHERIN_1"/>
    <property type="match status" value="1"/>
</dbReference>
<dbReference type="InterPro" id="IPR002126">
    <property type="entry name" value="Cadherin-like_dom"/>
</dbReference>
<evidence type="ECO:0000256" key="1">
    <source>
        <dbReference type="ARBA" id="ARBA00004370"/>
    </source>
</evidence>
<dbReference type="GO" id="GO:0005509">
    <property type="term" value="F:calcium ion binding"/>
    <property type="evidence" value="ECO:0007669"/>
    <property type="project" value="UniProtKB-UniRule"/>
</dbReference>
<dbReference type="GO" id="GO:0005886">
    <property type="term" value="C:plasma membrane"/>
    <property type="evidence" value="ECO:0007669"/>
    <property type="project" value="InterPro"/>
</dbReference>
<dbReference type="PANTHER" id="PTHR24026">
    <property type="entry name" value="FAT ATYPICAL CADHERIN-RELATED"/>
    <property type="match status" value="1"/>
</dbReference>
<evidence type="ECO:0000256" key="6">
    <source>
        <dbReference type="ARBA" id="ARBA00023136"/>
    </source>
</evidence>
<organism evidence="9">
    <name type="scientific">Cacopsylla melanoneura</name>
    <dbReference type="NCBI Taxonomy" id="428564"/>
    <lineage>
        <taxon>Eukaryota</taxon>
        <taxon>Metazoa</taxon>
        <taxon>Ecdysozoa</taxon>
        <taxon>Arthropoda</taxon>
        <taxon>Hexapoda</taxon>
        <taxon>Insecta</taxon>
        <taxon>Pterygota</taxon>
        <taxon>Neoptera</taxon>
        <taxon>Paraneoptera</taxon>
        <taxon>Hemiptera</taxon>
        <taxon>Sternorrhyncha</taxon>
        <taxon>Psylloidea</taxon>
        <taxon>Psyllidae</taxon>
        <taxon>Psyllinae</taxon>
        <taxon>Cacopsylla</taxon>
    </lineage>
</organism>
<proteinExistence type="predicted"/>
<dbReference type="InterPro" id="IPR020894">
    <property type="entry name" value="Cadherin_CS"/>
</dbReference>
<dbReference type="InterPro" id="IPR015919">
    <property type="entry name" value="Cadherin-like_sf"/>
</dbReference>
<dbReference type="SUPFAM" id="SSF49313">
    <property type="entry name" value="Cadherin-like"/>
    <property type="match status" value="1"/>
</dbReference>
<dbReference type="Pfam" id="PF00028">
    <property type="entry name" value="Cadherin"/>
    <property type="match status" value="1"/>
</dbReference>
<evidence type="ECO:0000259" key="8">
    <source>
        <dbReference type="PROSITE" id="PS50268"/>
    </source>
</evidence>
<evidence type="ECO:0000256" key="4">
    <source>
        <dbReference type="ARBA" id="ARBA00022837"/>
    </source>
</evidence>
<comment type="subcellular location">
    <subcellularLocation>
        <location evidence="1">Membrane</location>
    </subcellularLocation>
</comment>
<dbReference type="PANTHER" id="PTHR24026:SF137">
    <property type="entry name" value="CADHERIN-RELATED TUMOR SUPPRESSOR"/>
    <property type="match status" value="1"/>
</dbReference>